<evidence type="ECO:0000313" key="3">
    <source>
        <dbReference type="Proteomes" id="UP001438707"/>
    </source>
</evidence>
<proteinExistence type="predicted"/>
<reference evidence="2 3" key="1">
    <citation type="journal article" date="2024" name="Nat. Commun.">
        <title>Phylogenomics reveals the evolutionary origins of lichenization in chlorophyte algae.</title>
        <authorList>
            <person name="Puginier C."/>
            <person name="Libourel C."/>
            <person name="Otte J."/>
            <person name="Skaloud P."/>
            <person name="Haon M."/>
            <person name="Grisel S."/>
            <person name="Petersen M."/>
            <person name="Berrin J.G."/>
            <person name="Delaux P.M."/>
            <person name="Dal Grande F."/>
            <person name="Keller J."/>
        </authorList>
    </citation>
    <scope>NUCLEOTIDE SEQUENCE [LARGE SCALE GENOMIC DNA]</scope>
    <source>
        <strain evidence="2 3">SAG 2145</strain>
    </source>
</reference>
<organism evidence="2 3">
    <name type="scientific">Apatococcus lobatus</name>
    <dbReference type="NCBI Taxonomy" id="904363"/>
    <lineage>
        <taxon>Eukaryota</taxon>
        <taxon>Viridiplantae</taxon>
        <taxon>Chlorophyta</taxon>
        <taxon>core chlorophytes</taxon>
        <taxon>Trebouxiophyceae</taxon>
        <taxon>Chlorellales</taxon>
        <taxon>Chlorellaceae</taxon>
        <taxon>Apatococcus</taxon>
    </lineage>
</organism>
<keyword evidence="1" id="KW-1133">Transmembrane helix</keyword>
<feature type="transmembrane region" description="Helical" evidence="1">
    <location>
        <begin position="71"/>
        <end position="90"/>
    </location>
</feature>
<feature type="transmembrane region" description="Helical" evidence="1">
    <location>
        <begin position="153"/>
        <end position="173"/>
    </location>
</feature>
<feature type="transmembrane region" description="Helical" evidence="1">
    <location>
        <begin position="25"/>
        <end position="50"/>
    </location>
</feature>
<gene>
    <name evidence="2" type="ORF">WJX74_010591</name>
</gene>
<name>A0AAW1QWF7_9CHLO</name>
<accession>A0AAW1QWF7</accession>
<evidence type="ECO:0000313" key="2">
    <source>
        <dbReference type="EMBL" id="KAK9825820.1"/>
    </source>
</evidence>
<comment type="caution">
    <text evidence="2">The sequence shown here is derived from an EMBL/GenBank/DDBJ whole genome shotgun (WGS) entry which is preliminary data.</text>
</comment>
<dbReference type="AlphaFoldDB" id="A0AAW1QWF7"/>
<keyword evidence="1" id="KW-0812">Transmembrane</keyword>
<dbReference type="EMBL" id="JALJOS010000023">
    <property type="protein sequence ID" value="KAK9825820.1"/>
    <property type="molecule type" value="Genomic_DNA"/>
</dbReference>
<keyword evidence="1" id="KW-0472">Membrane</keyword>
<dbReference type="Proteomes" id="UP001438707">
    <property type="component" value="Unassembled WGS sequence"/>
</dbReference>
<sequence>MARFGRGGGGGTGDGTQNTKAKVPIVGVLLTALSVLIIPLWILAFLGWCVQLGGLAAVQYNQGRRYLQFDWFVTALEFVTLFFIPPYLLVRRSTPGIVALKAVVTVLEILRTDVWNNARLARGNNPVGANFTQVHSITNPGLNASRARIDTLFAGYLITAAFNILLLTALGNLPSLSAQDGEKLENKGKERYADQARPAMAEPYSSTAVATAGPNETVTTVTQGPIYPGEAAAGRV</sequence>
<keyword evidence="3" id="KW-1185">Reference proteome</keyword>
<evidence type="ECO:0000256" key="1">
    <source>
        <dbReference type="SAM" id="Phobius"/>
    </source>
</evidence>
<protein>
    <submittedName>
        <fullName evidence="2">Uncharacterized protein</fullName>
    </submittedName>
</protein>